<feature type="compositionally biased region" description="Low complexity" evidence="1">
    <location>
        <begin position="1"/>
        <end position="15"/>
    </location>
</feature>
<feature type="region of interest" description="Disordered" evidence="1">
    <location>
        <begin position="1"/>
        <end position="24"/>
    </location>
</feature>
<dbReference type="Proteomes" id="UP000035720">
    <property type="component" value="Unassembled WGS sequence"/>
</dbReference>
<dbReference type="AlphaFoldDB" id="A0A077MDK4"/>
<gene>
    <name evidence="2" type="ORF">BN13_230021</name>
</gene>
<accession>A0A077MDK4</accession>
<keyword evidence="3" id="KW-1185">Reference proteome</keyword>
<feature type="compositionally biased region" description="Low complexity" evidence="1">
    <location>
        <begin position="106"/>
        <end position="118"/>
    </location>
</feature>
<comment type="caution">
    <text evidence="2">The sequence shown here is derived from an EMBL/GenBank/DDBJ whole genome shotgun (WGS) entry which is preliminary data.</text>
</comment>
<evidence type="ECO:0000256" key="1">
    <source>
        <dbReference type="SAM" id="MobiDB-lite"/>
    </source>
</evidence>
<feature type="region of interest" description="Disordered" evidence="1">
    <location>
        <begin position="106"/>
        <end position="125"/>
    </location>
</feature>
<proteinExistence type="predicted"/>
<dbReference type="EMBL" id="CAJC01000132">
    <property type="protein sequence ID" value="CCI52873.1"/>
    <property type="molecule type" value="Genomic_DNA"/>
</dbReference>
<reference evidence="2 3" key="1">
    <citation type="journal article" date="2013" name="ISME J.">
        <title>A metabolic model for members of the genus Tetrasphaera involved in enhanced biological phosphorus removal.</title>
        <authorList>
            <person name="Kristiansen R."/>
            <person name="Nguyen H.T.T."/>
            <person name="Saunders A.M."/>
            <person name="Nielsen J.L."/>
            <person name="Wimmer R."/>
            <person name="Le V.Q."/>
            <person name="McIlroy S.J."/>
            <person name="Petrovski S."/>
            <person name="Seviour R.J."/>
            <person name="Calteau A."/>
            <person name="Nielsen K.L."/>
            <person name="Nielsen P.H."/>
        </authorList>
    </citation>
    <scope>NUCLEOTIDE SEQUENCE [LARGE SCALE GENOMIC DNA]</scope>
    <source>
        <strain evidence="2 3">Ben 74</strain>
    </source>
</reference>
<dbReference type="STRING" id="1193518.BN13_230021"/>
<protein>
    <submittedName>
        <fullName evidence="2">Uncharacterized protein</fullName>
    </submittedName>
</protein>
<sequence length="125" mass="13233">MAPSAAPGRAPATRGGRARKGGCRWRSLASWTQVDEAVGRPTMSTMMIGCERCPIRGTSREAVHCATCVVPFFGTLALPDPAELPLDERERRVVTMFATAGLISPSEASAARARSAPRAVRHATG</sequence>
<name>A0A077MDK4_9MICO</name>
<evidence type="ECO:0000313" key="2">
    <source>
        <dbReference type="EMBL" id="CCI52873.1"/>
    </source>
</evidence>
<organism evidence="2 3">
    <name type="scientific">Nostocoides jenkinsii Ben 74</name>
    <dbReference type="NCBI Taxonomy" id="1193518"/>
    <lineage>
        <taxon>Bacteria</taxon>
        <taxon>Bacillati</taxon>
        <taxon>Actinomycetota</taxon>
        <taxon>Actinomycetes</taxon>
        <taxon>Micrococcales</taxon>
        <taxon>Intrasporangiaceae</taxon>
        <taxon>Nostocoides</taxon>
    </lineage>
</organism>
<evidence type="ECO:0000313" key="3">
    <source>
        <dbReference type="Proteomes" id="UP000035720"/>
    </source>
</evidence>